<dbReference type="GO" id="GO:0016818">
    <property type="term" value="F:hydrolase activity, acting on acid anhydrides, in phosphorus-containing anhydrides"/>
    <property type="evidence" value="ECO:0007669"/>
    <property type="project" value="InterPro"/>
</dbReference>
<dbReference type="GO" id="GO:0034085">
    <property type="term" value="P:establishment of sister chromatid cohesion"/>
    <property type="evidence" value="ECO:0007669"/>
    <property type="project" value="TreeGrafter"/>
</dbReference>
<dbReference type="InterPro" id="IPR027417">
    <property type="entry name" value="P-loop_NTPase"/>
</dbReference>
<evidence type="ECO:0000256" key="4">
    <source>
        <dbReference type="ARBA" id="ARBA00022723"/>
    </source>
</evidence>
<dbReference type="GO" id="GO:0006139">
    <property type="term" value="P:nucleobase-containing compound metabolic process"/>
    <property type="evidence" value="ECO:0007669"/>
    <property type="project" value="InterPro"/>
</dbReference>
<reference evidence="15" key="2">
    <citation type="journal article" date="2023" name="BMC Genomics">
        <title>Pest status, molecular evolution, and epigenetic factors derived from the genome assembly of Frankliniella fusca, a thysanopteran phytovirus vector.</title>
        <authorList>
            <person name="Catto M.A."/>
            <person name="Labadie P.E."/>
            <person name="Jacobson A.L."/>
            <person name="Kennedy G.G."/>
            <person name="Srinivasan R."/>
            <person name="Hunt B.G."/>
        </authorList>
    </citation>
    <scope>NUCLEOTIDE SEQUENCE</scope>
    <source>
        <strain evidence="15">PL_HMW_Pooled</strain>
    </source>
</reference>
<keyword evidence="16" id="KW-1185">Reference proteome</keyword>
<evidence type="ECO:0000256" key="13">
    <source>
        <dbReference type="SAM" id="MobiDB-lite"/>
    </source>
</evidence>
<dbReference type="SMART" id="SM00491">
    <property type="entry name" value="HELICc2"/>
    <property type="match status" value="1"/>
</dbReference>
<dbReference type="InterPro" id="IPR013020">
    <property type="entry name" value="Rad3/Chl1-like"/>
</dbReference>
<dbReference type="Pfam" id="PF13307">
    <property type="entry name" value="Helicase_C_2"/>
    <property type="match status" value="1"/>
</dbReference>
<evidence type="ECO:0000256" key="1">
    <source>
        <dbReference type="ARBA" id="ARBA00001966"/>
    </source>
</evidence>
<evidence type="ECO:0000256" key="10">
    <source>
        <dbReference type="ARBA" id="ARBA00023014"/>
    </source>
</evidence>
<dbReference type="CDD" id="cd18788">
    <property type="entry name" value="SF2_C_XPD"/>
    <property type="match status" value="1"/>
</dbReference>
<comment type="subcellular location">
    <subcellularLocation>
        <location evidence="2">Nucleus</location>
    </subcellularLocation>
</comment>
<dbReference type="GO" id="GO:0046872">
    <property type="term" value="F:metal ion binding"/>
    <property type="evidence" value="ECO:0007669"/>
    <property type="project" value="UniProtKB-KW"/>
</dbReference>
<organism evidence="15 16">
    <name type="scientific">Frankliniella fusca</name>
    <dbReference type="NCBI Taxonomy" id="407009"/>
    <lineage>
        <taxon>Eukaryota</taxon>
        <taxon>Metazoa</taxon>
        <taxon>Ecdysozoa</taxon>
        <taxon>Arthropoda</taxon>
        <taxon>Hexapoda</taxon>
        <taxon>Insecta</taxon>
        <taxon>Pterygota</taxon>
        <taxon>Neoptera</taxon>
        <taxon>Paraneoptera</taxon>
        <taxon>Thysanoptera</taxon>
        <taxon>Terebrantia</taxon>
        <taxon>Thripoidea</taxon>
        <taxon>Thripidae</taxon>
        <taxon>Frankliniella</taxon>
    </lineage>
</organism>
<name>A0AAE1L884_9NEOP</name>
<evidence type="ECO:0000256" key="2">
    <source>
        <dbReference type="ARBA" id="ARBA00004123"/>
    </source>
</evidence>
<evidence type="ECO:0000256" key="9">
    <source>
        <dbReference type="ARBA" id="ARBA00023004"/>
    </source>
</evidence>
<evidence type="ECO:0000256" key="5">
    <source>
        <dbReference type="ARBA" id="ARBA00022741"/>
    </source>
</evidence>
<reference evidence="15" key="1">
    <citation type="submission" date="2021-07" db="EMBL/GenBank/DDBJ databases">
        <authorList>
            <person name="Catto M.A."/>
            <person name="Jacobson A."/>
            <person name="Kennedy G."/>
            <person name="Labadie P."/>
            <person name="Hunt B.G."/>
            <person name="Srinivasan R."/>
        </authorList>
    </citation>
    <scope>NUCLEOTIDE SEQUENCE</scope>
    <source>
        <strain evidence="15">PL_HMW_Pooled</strain>
        <tissue evidence="15">Head</tissue>
    </source>
</reference>
<keyword evidence="4" id="KW-0479">Metal-binding</keyword>
<evidence type="ECO:0000256" key="11">
    <source>
        <dbReference type="ARBA" id="ARBA00023235"/>
    </source>
</evidence>
<evidence type="ECO:0000313" key="15">
    <source>
        <dbReference type="EMBL" id="KAK3909935.1"/>
    </source>
</evidence>
<dbReference type="GO" id="GO:0051536">
    <property type="term" value="F:iron-sulfur cluster binding"/>
    <property type="evidence" value="ECO:0007669"/>
    <property type="project" value="UniProtKB-KW"/>
</dbReference>
<protein>
    <submittedName>
        <fullName evidence="15">ATP-dependent DNA helicase DDX11</fullName>
    </submittedName>
</protein>
<keyword evidence="7 15" id="KW-0347">Helicase</keyword>
<feature type="domain" description="Helicase ATP-binding" evidence="14">
    <location>
        <begin position="3"/>
        <end position="422"/>
    </location>
</feature>
<dbReference type="PANTHER" id="PTHR11472:SF41">
    <property type="entry name" value="ATP-DEPENDENT DNA HELICASE DDX11-RELATED"/>
    <property type="match status" value="1"/>
</dbReference>
<comment type="similarity">
    <text evidence="3">Belongs to the DEAD box helicase family. DEAH subfamily. DDX11/CHL1 sub-subfamily.</text>
</comment>
<evidence type="ECO:0000256" key="12">
    <source>
        <dbReference type="ARBA" id="ARBA00023242"/>
    </source>
</evidence>
<keyword evidence="10" id="KW-0411">Iron-sulfur</keyword>
<keyword evidence="5" id="KW-0547">Nucleotide-binding</keyword>
<proteinExistence type="inferred from homology"/>
<dbReference type="AlphaFoldDB" id="A0AAE1L884"/>
<dbReference type="InterPro" id="IPR014013">
    <property type="entry name" value="Helic_SF1/SF2_ATP-bd_DinG/Rad3"/>
</dbReference>
<dbReference type="Gene3D" id="3.40.50.300">
    <property type="entry name" value="P-loop containing nucleotide triphosphate hydrolases"/>
    <property type="match status" value="3"/>
</dbReference>
<dbReference type="InterPro" id="IPR006555">
    <property type="entry name" value="ATP-dep_Helicase_C"/>
</dbReference>
<keyword evidence="8" id="KW-0067">ATP-binding</keyword>
<dbReference type="GO" id="GO:0005524">
    <property type="term" value="F:ATP binding"/>
    <property type="evidence" value="ECO:0007669"/>
    <property type="project" value="UniProtKB-KW"/>
</dbReference>
<evidence type="ECO:0000256" key="6">
    <source>
        <dbReference type="ARBA" id="ARBA00022801"/>
    </source>
</evidence>
<feature type="compositionally biased region" description="Basic and acidic residues" evidence="13">
    <location>
        <begin position="136"/>
        <end position="151"/>
    </location>
</feature>
<accession>A0AAE1L884</accession>
<dbReference type="GO" id="GO:0005634">
    <property type="term" value="C:nucleus"/>
    <property type="evidence" value="ECO:0007669"/>
    <property type="project" value="UniProtKB-SubCell"/>
</dbReference>
<dbReference type="InterPro" id="IPR010614">
    <property type="entry name" value="RAD3-like_helicase_DEAD"/>
</dbReference>
<dbReference type="SUPFAM" id="SSF52540">
    <property type="entry name" value="P-loop containing nucleoside triphosphate hydrolases"/>
    <property type="match status" value="1"/>
</dbReference>
<keyword evidence="6" id="KW-0378">Hydrolase</keyword>
<keyword evidence="12" id="KW-0539">Nucleus</keyword>
<gene>
    <name evidence="15" type="ORF">KUF71_019944</name>
</gene>
<evidence type="ECO:0000256" key="8">
    <source>
        <dbReference type="ARBA" id="ARBA00022840"/>
    </source>
</evidence>
<dbReference type="InterPro" id="IPR045028">
    <property type="entry name" value="DinG/Rad3-like"/>
</dbReference>
<dbReference type="GO" id="GO:0003677">
    <property type="term" value="F:DNA binding"/>
    <property type="evidence" value="ECO:0007669"/>
    <property type="project" value="InterPro"/>
</dbReference>
<sequence>MEPPDTFPFPFTPYRIQKEFMTSLYAAMENGKLGIFESPTGTGKSLSLICGALTWLCDHEKYEEEKLKSALETLNEISSEHSNSNHDPFDWINQQAVEVKERQEKAETKLKLDMLQKYNSKIAKLRQASKQRKLKPHQEELMGAGRRSDHSKLLKKETVKENEDEDEDLILEEWSDISIAGDASDEEEVENEGPHRTKLAQFIGEIQRSSFCENIRVVPLASRQNSCINESVNKLKSLSLINEKQVLVVYAYLWIFKLMCLDLQKRTHKVTATSSDGQVSKKARNSGNTSGCPAMNRFNIQLLSEDVLTEVQDIEQIVKAGKKARACPYYATRASVPDAQVVVVPYNTILHKSTREACGIQLKNNIVIIDEAHNLLEAIGNIHSAQVSGYQLSHAHSQLLQYRDRYQKRFNPKTLLLLGQLIFVLGKLTKILGGKVGGNPDDTKSTVLENKIFTLPEFVLAAEVDNLNLYRLLEFCKTSKISHKLHGFSARYQTTVNISKSVVKNQGMRAFLKEMETRNSKSPDLKPADLVRAFPGSDDENKSNMAPVVNLEGGNNPFLPVMAFLETLTNHCDDGRILLKRGQTVGKGVLKFLLLNPAAHFQDIVLQARSVIVAGGTMQPISEFQDQLFLSAGGSLERISTFSCGHIIPPENILPIALGSGPSGKHFDFSYAQRDSPDMINEMGRLLTNICNFVPAGIVCFFPSYDYEKYVIDHFVKTGVLNQIESKKKIFREPKQSSEVDVVLTSYATCIRRSKTSDTKLTGAILFSVIGGKLSEGLNFSDDLGRCVVVVGLPYPNIKSVELQEQMKFLDSSVGRGAGQRHYENLCMKAVNQSIGRAVRHKDDYAAVLLLDQRYLQKSRQSALPSWIQRSLESHDRFGSAFASLRK</sequence>
<evidence type="ECO:0000259" key="14">
    <source>
        <dbReference type="PROSITE" id="PS51193"/>
    </source>
</evidence>
<dbReference type="NCBIfam" id="TIGR00604">
    <property type="entry name" value="rad3"/>
    <property type="match status" value="1"/>
</dbReference>
<feature type="region of interest" description="Disordered" evidence="13">
    <location>
        <begin position="128"/>
        <end position="151"/>
    </location>
</feature>
<dbReference type="SMART" id="SM00488">
    <property type="entry name" value="DEXDc2"/>
    <property type="match status" value="1"/>
</dbReference>
<evidence type="ECO:0000313" key="16">
    <source>
        <dbReference type="Proteomes" id="UP001219518"/>
    </source>
</evidence>
<dbReference type="FunFam" id="3.40.50.300:FF:001250">
    <property type="entry name" value="Putative ATP-dependent RNA helicase DDX11"/>
    <property type="match status" value="1"/>
</dbReference>
<dbReference type="GO" id="GO:0003678">
    <property type="term" value="F:DNA helicase activity"/>
    <property type="evidence" value="ECO:0007669"/>
    <property type="project" value="InterPro"/>
</dbReference>
<dbReference type="Pfam" id="PF06733">
    <property type="entry name" value="DEAD_2"/>
    <property type="match status" value="1"/>
</dbReference>
<evidence type="ECO:0000256" key="7">
    <source>
        <dbReference type="ARBA" id="ARBA00022806"/>
    </source>
</evidence>
<dbReference type="PANTHER" id="PTHR11472">
    <property type="entry name" value="DNA REPAIR DEAD HELICASE RAD3/XP-D SUBFAMILY MEMBER"/>
    <property type="match status" value="1"/>
</dbReference>
<comment type="cofactor">
    <cofactor evidence="1">
        <name>[4Fe-4S] cluster</name>
        <dbReference type="ChEBI" id="CHEBI:49883"/>
    </cofactor>
</comment>
<comment type="caution">
    <text evidence="15">The sequence shown here is derived from an EMBL/GenBank/DDBJ whole genome shotgun (WGS) entry which is preliminary data.</text>
</comment>
<evidence type="ECO:0000256" key="3">
    <source>
        <dbReference type="ARBA" id="ARBA00008435"/>
    </source>
</evidence>
<feature type="non-terminal residue" evidence="15">
    <location>
        <position position="887"/>
    </location>
</feature>
<keyword evidence="9" id="KW-0408">Iron</keyword>
<dbReference type="Proteomes" id="UP001219518">
    <property type="component" value="Unassembled WGS sequence"/>
</dbReference>
<dbReference type="InterPro" id="IPR006554">
    <property type="entry name" value="Helicase-like_DEXD_c2"/>
</dbReference>
<dbReference type="EMBL" id="JAHWGI010000134">
    <property type="protein sequence ID" value="KAK3909935.1"/>
    <property type="molecule type" value="Genomic_DNA"/>
</dbReference>
<keyword evidence="11" id="KW-0413">Isomerase</keyword>
<dbReference type="PROSITE" id="PS51193">
    <property type="entry name" value="HELICASE_ATP_BIND_2"/>
    <property type="match status" value="1"/>
</dbReference>